<dbReference type="Pfam" id="PF22608">
    <property type="entry name" value="DNAX_ATPase_lid"/>
    <property type="match status" value="1"/>
</dbReference>
<dbReference type="eggNOG" id="KOG0989">
    <property type="taxonomic scope" value="Eukaryota"/>
</dbReference>
<dbReference type="KEGG" id="eus:EUTSA_v10000763mg"/>
<dbReference type="Proteomes" id="UP000030689">
    <property type="component" value="Unassembled WGS sequence"/>
</dbReference>
<dbReference type="GO" id="GO:0005663">
    <property type="term" value="C:DNA replication factor C complex"/>
    <property type="evidence" value="ECO:0007669"/>
    <property type="project" value="TreeGrafter"/>
</dbReference>
<evidence type="ECO:0000259" key="10">
    <source>
        <dbReference type="Pfam" id="PF23007"/>
    </source>
</evidence>
<dbReference type="Gene3D" id="1.20.272.10">
    <property type="match status" value="1"/>
</dbReference>
<dbReference type="EMBL" id="KI517465">
    <property type="protein sequence ID" value="ESQ39709.1"/>
    <property type="molecule type" value="Genomic_DNA"/>
</dbReference>
<dbReference type="OMA" id="WEEESLT"/>
<keyword evidence="2" id="KW-0479">Metal-binding</keyword>
<dbReference type="InterPro" id="IPR008921">
    <property type="entry name" value="DNA_pol3_clamp-load_cplx_C"/>
</dbReference>
<dbReference type="SUPFAM" id="SSF48019">
    <property type="entry name" value="post-AAA+ oligomerization domain-like"/>
    <property type="match status" value="1"/>
</dbReference>
<evidence type="ECO:0000259" key="9">
    <source>
        <dbReference type="Pfam" id="PF22608"/>
    </source>
</evidence>
<keyword evidence="6" id="KW-0175">Coiled coil</keyword>
<keyword evidence="5" id="KW-0067">ATP-binding</keyword>
<evidence type="ECO:0000313" key="11">
    <source>
        <dbReference type="EMBL" id="ESQ39709.1"/>
    </source>
</evidence>
<dbReference type="Gene3D" id="3.40.50.300">
    <property type="entry name" value="P-loop containing nucleotide triphosphate hydrolases"/>
    <property type="match status" value="1"/>
</dbReference>
<dbReference type="SUPFAM" id="SSF52540">
    <property type="entry name" value="P-loop containing nucleoside triphosphate hydrolases"/>
    <property type="match status" value="1"/>
</dbReference>
<dbReference type="InterPro" id="IPR054506">
    <property type="entry name" value="DnaA_N-like_STI"/>
</dbReference>
<dbReference type="GO" id="GO:0006281">
    <property type="term" value="P:DNA repair"/>
    <property type="evidence" value="ECO:0007669"/>
    <property type="project" value="TreeGrafter"/>
</dbReference>
<dbReference type="Gramene" id="ESQ39709">
    <property type="protein sequence ID" value="ESQ39709"/>
    <property type="gene ID" value="EUTSA_v10000763mg"/>
</dbReference>
<evidence type="ECO:0000256" key="3">
    <source>
        <dbReference type="ARBA" id="ARBA00022741"/>
    </source>
</evidence>
<protein>
    <submittedName>
        <fullName evidence="11">Uncharacterized protein</fullName>
    </submittedName>
</protein>
<dbReference type="Gene3D" id="1.10.8.60">
    <property type="match status" value="1"/>
</dbReference>
<dbReference type="GO" id="GO:0003887">
    <property type="term" value="F:DNA-directed DNA polymerase activity"/>
    <property type="evidence" value="ECO:0007669"/>
    <property type="project" value="InterPro"/>
</dbReference>
<feature type="compositionally biased region" description="Basic residues" evidence="7">
    <location>
        <begin position="191"/>
        <end position="204"/>
    </location>
</feature>
<dbReference type="AlphaFoldDB" id="V4L7T8"/>
<dbReference type="GO" id="GO:0005524">
    <property type="term" value="F:ATP binding"/>
    <property type="evidence" value="ECO:0007669"/>
    <property type="project" value="UniProtKB-KW"/>
</dbReference>
<dbReference type="GO" id="GO:0006261">
    <property type="term" value="P:DNA-templated DNA replication"/>
    <property type="evidence" value="ECO:0007669"/>
    <property type="project" value="TreeGrafter"/>
</dbReference>
<feature type="domain" description="DNA polymerase III gamma subunit" evidence="8">
    <location>
        <begin position="573"/>
        <end position="692"/>
    </location>
</feature>
<name>V4L7T8_EUTSA</name>
<keyword evidence="12" id="KW-1185">Reference proteome</keyword>
<dbReference type="GO" id="GO:0009360">
    <property type="term" value="C:DNA polymerase III complex"/>
    <property type="evidence" value="ECO:0007669"/>
    <property type="project" value="InterPro"/>
</dbReference>
<dbReference type="InterPro" id="IPR045085">
    <property type="entry name" value="HLD_clamp_pol_III_gamma_tau"/>
</dbReference>
<dbReference type="GO" id="GO:0003689">
    <property type="term" value="F:DNA clamp loader activity"/>
    <property type="evidence" value="ECO:0007669"/>
    <property type="project" value="TreeGrafter"/>
</dbReference>
<dbReference type="GO" id="GO:0003677">
    <property type="term" value="F:DNA binding"/>
    <property type="evidence" value="ECO:0007669"/>
    <property type="project" value="InterPro"/>
</dbReference>
<comment type="similarity">
    <text evidence="1">Belongs to the DnaX/STICHEL family.</text>
</comment>
<evidence type="ECO:0000256" key="5">
    <source>
        <dbReference type="ARBA" id="ARBA00022840"/>
    </source>
</evidence>
<reference evidence="11 12" key="1">
    <citation type="journal article" date="2013" name="Front. Plant Sci.">
        <title>The Reference Genome of the Halophytic Plant Eutrema salsugineum.</title>
        <authorList>
            <person name="Yang R."/>
            <person name="Jarvis D.E."/>
            <person name="Chen H."/>
            <person name="Beilstein M.A."/>
            <person name="Grimwood J."/>
            <person name="Jenkins J."/>
            <person name="Shu S."/>
            <person name="Prochnik S."/>
            <person name="Xin M."/>
            <person name="Ma C."/>
            <person name="Schmutz J."/>
            <person name="Wing R.A."/>
            <person name="Mitchell-Olds T."/>
            <person name="Schumaker K.S."/>
            <person name="Wang X."/>
        </authorList>
    </citation>
    <scope>NUCLEOTIDE SEQUENCE [LARGE SCALE GENOMIC DNA]</scope>
</reference>
<feature type="region of interest" description="Disordered" evidence="7">
    <location>
        <begin position="269"/>
        <end position="289"/>
    </location>
</feature>
<dbReference type="NCBIfam" id="TIGR02397">
    <property type="entry name" value="dnaX_nterm"/>
    <property type="match status" value="1"/>
</dbReference>
<keyword evidence="3" id="KW-0547">Nucleotide-binding</keyword>
<dbReference type="STRING" id="72664.V4L7T8"/>
<dbReference type="FunFam" id="1.10.8.60:FF:000013">
    <property type="entry name" value="DNA polymerase III subunit gamma/tau"/>
    <property type="match status" value="1"/>
</dbReference>
<feature type="domain" description="DNA polymerase III subunit gamma/tau helical lid" evidence="9">
    <location>
        <begin position="522"/>
        <end position="556"/>
    </location>
</feature>
<dbReference type="Pfam" id="PF13177">
    <property type="entry name" value="DNA_pol3_delta2"/>
    <property type="match status" value="1"/>
</dbReference>
<dbReference type="InterPro" id="IPR022754">
    <property type="entry name" value="DNA_pol_III_gamma-3"/>
</dbReference>
<feature type="region of interest" description="Disordered" evidence="7">
    <location>
        <begin position="191"/>
        <end position="237"/>
    </location>
</feature>
<dbReference type="InterPro" id="IPR027417">
    <property type="entry name" value="P-loop_NTPase"/>
</dbReference>
<evidence type="ECO:0000256" key="4">
    <source>
        <dbReference type="ARBA" id="ARBA00022833"/>
    </source>
</evidence>
<evidence type="ECO:0000256" key="7">
    <source>
        <dbReference type="SAM" id="MobiDB-lite"/>
    </source>
</evidence>
<keyword evidence="4" id="KW-0862">Zinc</keyword>
<evidence type="ECO:0000259" key="8">
    <source>
        <dbReference type="Pfam" id="PF12169"/>
    </source>
</evidence>
<gene>
    <name evidence="11" type="ORF">EUTSA_v10000763mg</name>
</gene>
<feature type="domain" description="STICHEL DnaA-N-like alpha-beta" evidence="10">
    <location>
        <begin position="715"/>
        <end position="796"/>
    </location>
</feature>
<sequence length="935" mass="105040">MTTTRVTSSRILKDANGDIGEHLRNHIHLTNCIHLKNHMHNNKQSPVLNDRSLLMRDLVVLQRSRSLRDPSASPNSPSVIADSKGLVHKKGGRRRSVDHQNVVKKSGLRLTSSSPIVNFGTSKVTPSDEKFEGSSRKSYRVEDEAFSVASVKSRSKDKAKAIAKTLSDQLNEVLGDTDGLVSCNAQARGNGRKRRKFRGTRRAGRASDVRDNVGEKYKEEEEEGGYREQNMTRGDPRNNGCGIPFNWSRIHHRGKTFLDIAGRSLSCGMSDSKGKKGETDMPMLSDSSSSFTKSDLPLLVDSADNEGWEHDYSGELGLFADDLLKNGKDSDFGQKRSYRNARRHQSFTQKYVPRTFRDLVGQNLVVQALSNAVAKRRVGLLYVFHGPNGTGKTSCAKTFARALNCHSMEQSKPCGRCSSCVSYDNGKNRNIREMGPVKSFDFEKLSDDMMMISQQKRQHLVFIFDDCDTMSTDCWNALSKIVDRAPPRVVFVLVCSVLDVLPHIIVSRCQKFFFPKLKDADIVDSLQRIASREEIDIDKDALKLVASRSDGSLRDAEMTLEQLSLLGTRISVPLVQEMVGLVSDEKLVDLLDLALSADTVNTVKNLRTIMETGVEPLALMSQLATIITDILAGSYDLAKDQHKRKFFRQQPLSRKDMEKLRQALKTLSESEKQLRVSNDKLTWLTAALLQLAPDQRYMLQPSSSPLMDRGGQGFSSKNRPSVEDIWLAVLDKVRVDGLREFLYREGKIFSISIGSAPTVQLMLNSPLAKSTAENFEEHIVRAFEAVLGSPVALEIRTESKKDTRNNFESEIVEVGDESESVMTRARRKHLEASQNRNQNQQNQSIVRGKVSLAQVIKQGEGNSWSKRKAVSIAEKLEHENLRLESRSRSLICWKASRSVRRKLWRLKVRTRRVRLHSLLKLVSCGNYLSTKSPSR</sequence>
<dbReference type="Pfam" id="PF12169">
    <property type="entry name" value="DNA_pol3_gamma3"/>
    <property type="match status" value="1"/>
</dbReference>
<proteinExistence type="inferred from homology"/>
<feature type="compositionally biased region" description="Basic and acidic residues" evidence="7">
    <location>
        <begin position="205"/>
        <end position="219"/>
    </location>
</feature>
<evidence type="ECO:0000256" key="6">
    <source>
        <dbReference type="ARBA" id="ARBA00023054"/>
    </source>
</evidence>
<dbReference type="InterPro" id="IPR012763">
    <property type="entry name" value="DNA_pol_III_sug/sutau_N"/>
</dbReference>
<evidence type="ECO:0000256" key="1">
    <source>
        <dbReference type="ARBA" id="ARBA00006360"/>
    </source>
</evidence>
<dbReference type="PANTHER" id="PTHR11669">
    <property type="entry name" value="REPLICATION FACTOR C / DNA POLYMERASE III GAMMA-TAU SUBUNIT"/>
    <property type="match status" value="1"/>
</dbReference>
<dbReference type="PANTHER" id="PTHR11669:SF57">
    <property type="entry name" value="PROTEIN STICHEL-LIKE 4"/>
    <property type="match status" value="1"/>
</dbReference>
<organism evidence="11 12">
    <name type="scientific">Eutrema salsugineum</name>
    <name type="common">Saltwater cress</name>
    <name type="synonym">Sisymbrium salsugineum</name>
    <dbReference type="NCBI Taxonomy" id="72664"/>
    <lineage>
        <taxon>Eukaryota</taxon>
        <taxon>Viridiplantae</taxon>
        <taxon>Streptophyta</taxon>
        <taxon>Embryophyta</taxon>
        <taxon>Tracheophyta</taxon>
        <taxon>Spermatophyta</taxon>
        <taxon>Magnoliopsida</taxon>
        <taxon>eudicotyledons</taxon>
        <taxon>Gunneridae</taxon>
        <taxon>Pentapetalae</taxon>
        <taxon>rosids</taxon>
        <taxon>malvids</taxon>
        <taxon>Brassicales</taxon>
        <taxon>Brassicaceae</taxon>
        <taxon>Eutremeae</taxon>
        <taxon>Eutrema</taxon>
    </lineage>
</organism>
<dbReference type="CDD" id="cd18137">
    <property type="entry name" value="HLD_clamp_pol_III_gamma_tau"/>
    <property type="match status" value="1"/>
</dbReference>
<dbReference type="OrthoDB" id="1906110at2759"/>
<dbReference type="Pfam" id="PF23007">
    <property type="entry name" value="DnaA_N-like_STI"/>
    <property type="match status" value="1"/>
</dbReference>
<evidence type="ECO:0000313" key="12">
    <source>
        <dbReference type="Proteomes" id="UP000030689"/>
    </source>
</evidence>
<dbReference type="InterPro" id="IPR050238">
    <property type="entry name" value="DNA_Rep/Repair_Clamp_Loader"/>
</dbReference>
<accession>V4L7T8</accession>
<evidence type="ECO:0000256" key="2">
    <source>
        <dbReference type="ARBA" id="ARBA00022723"/>
    </source>
</evidence>
<dbReference type="GO" id="GO:0046872">
    <property type="term" value="F:metal ion binding"/>
    <property type="evidence" value="ECO:0007669"/>
    <property type="project" value="UniProtKB-KW"/>
</dbReference>